<evidence type="ECO:0000313" key="1">
    <source>
        <dbReference type="EMBL" id="UPL11600.1"/>
    </source>
</evidence>
<dbReference type="RefSeq" id="WP_168387113.1">
    <property type="nucleotide sequence ID" value="NZ_CP078076.1"/>
</dbReference>
<name>A0ABY4IJ22_9MICO</name>
<organism evidence="1 2">
    <name type="scientific">Microbacterium sufflavum</name>
    <dbReference type="NCBI Taxonomy" id="2851649"/>
    <lineage>
        <taxon>Bacteria</taxon>
        <taxon>Bacillati</taxon>
        <taxon>Actinomycetota</taxon>
        <taxon>Actinomycetes</taxon>
        <taxon>Micrococcales</taxon>
        <taxon>Microbacteriaceae</taxon>
        <taxon>Microbacterium</taxon>
    </lineage>
</organism>
<keyword evidence="2" id="KW-1185">Reference proteome</keyword>
<gene>
    <name evidence="1" type="ORF">KV394_10945</name>
</gene>
<sequence>MTEKTPRNAEQETAPVLQPLPAALEVLDGDAVGFCSNGVCHLPAPSTR</sequence>
<dbReference type="Proteomes" id="UP000831467">
    <property type="component" value="Chromosome"/>
</dbReference>
<accession>A0ABY4IJ22</accession>
<evidence type="ECO:0000313" key="2">
    <source>
        <dbReference type="Proteomes" id="UP000831467"/>
    </source>
</evidence>
<proteinExistence type="predicted"/>
<protein>
    <submittedName>
        <fullName evidence="1">Uncharacterized protein</fullName>
    </submittedName>
</protein>
<reference evidence="1 2" key="1">
    <citation type="submission" date="2021-06" db="EMBL/GenBank/DDBJ databases">
        <title>Genome-based taxonomic framework of Microbacterium strains isolated from marine environment, the description of four new species and reclassification of four preexisting species.</title>
        <authorList>
            <person name="Lee S.D."/>
            <person name="Kim S.-M."/>
            <person name="Byeon Y.-S."/>
            <person name="Yang H.L."/>
            <person name="Kim I.S."/>
        </authorList>
    </citation>
    <scope>NUCLEOTIDE SEQUENCE [LARGE SCALE GENOMIC DNA]</scope>
    <source>
        <strain evidence="1 2">SSW1-51</strain>
    </source>
</reference>
<dbReference type="EMBL" id="CP078076">
    <property type="protein sequence ID" value="UPL11600.1"/>
    <property type="molecule type" value="Genomic_DNA"/>
</dbReference>